<keyword evidence="3" id="KW-1185">Reference proteome</keyword>
<accession>A0ABQ3ZUN3</accession>
<feature type="transmembrane region" description="Helical" evidence="1">
    <location>
        <begin position="379"/>
        <end position="402"/>
    </location>
</feature>
<evidence type="ECO:0000313" key="3">
    <source>
        <dbReference type="Proteomes" id="UP000603200"/>
    </source>
</evidence>
<evidence type="ECO:0000313" key="2">
    <source>
        <dbReference type="EMBL" id="GIE22306.1"/>
    </source>
</evidence>
<comment type="caution">
    <text evidence="2">The sequence shown here is derived from an EMBL/GenBank/DDBJ whole genome shotgun (WGS) entry which is preliminary data.</text>
</comment>
<keyword evidence="1" id="KW-0472">Membrane</keyword>
<keyword evidence="1" id="KW-1133">Transmembrane helix</keyword>
<name>A0ABQ3ZUN3_9ACTN</name>
<gene>
    <name evidence="2" type="ORF">Ahu01nite_054080</name>
</gene>
<feature type="transmembrane region" description="Helical" evidence="1">
    <location>
        <begin position="187"/>
        <end position="208"/>
    </location>
</feature>
<organism evidence="2 3">
    <name type="scientific">Winogradskya humida</name>
    <dbReference type="NCBI Taxonomy" id="113566"/>
    <lineage>
        <taxon>Bacteria</taxon>
        <taxon>Bacillati</taxon>
        <taxon>Actinomycetota</taxon>
        <taxon>Actinomycetes</taxon>
        <taxon>Micromonosporales</taxon>
        <taxon>Micromonosporaceae</taxon>
        <taxon>Winogradskya</taxon>
    </lineage>
</organism>
<sequence>MPGGPTVRGVALSSETPARLRLWSLAAMVAAGLLLIVLSAVMAAVKEQVRVIGEEAAPRAATASDLYFGLSDLDAQVARMMLIRDDDRFAAAQADALSAYLRRSDEIDADLQRAGTDAAALRLADGLAVYRRQAWQALSGESLGYYTQATNTLHLELLPAATELRDASQDQLADAYAEKRRTETAGIAVAVVLGGTVLVLLIGTQVFLARRFRRLMNPSLIAATGVAAVLIVALGTVLVLQAKVLADARRDSLLPYLALSQARAVSYDAAADTGRYLLNANYQQDFDRKAGALSDGDAGLAALSGSDEVGKRWLGYRADHERIVALADSGKRAEAIGALTGIRRGDAAFDFFYFDSAVGVVAERRQEEFAVALRDSDRLLAGWVVVPIAALGLVIALVPLGVRRRLAEFR</sequence>
<dbReference type="EMBL" id="BOMN01000071">
    <property type="protein sequence ID" value="GIE22306.1"/>
    <property type="molecule type" value="Genomic_DNA"/>
</dbReference>
<feature type="transmembrane region" description="Helical" evidence="1">
    <location>
        <begin position="220"/>
        <end position="240"/>
    </location>
</feature>
<feature type="transmembrane region" description="Helical" evidence="1">
    <location>
        <begin position="20"/>
        <end position="45"/>
    </location>
</feature>
<dbReference type="Proteomes" id="UP000603200">
    <property type="component" value="Unassembled WGS sequence"/>
</dbReference>
<keyword evidence="1" id="KW-0812">Transmembrane</keyword>
<evidence type="ECO:0008006" key="4">
    <source>
        <dbReference type="Google" id="ProtNLM"/>
    </source>
</evidence>
<protein>
    <recommendedName>
        <fullName evidence="4">Secreted protein</fullName>
    </recommendedName>
</protein>
<reference evidence="2 3" key="1">
    <citation type="submission" date="2021-01" db="EMBL/GenBank/DDBJ databases">
        <title>Whole genome shotgun sequence of Actinoplanes humidus NBRC 14915.</title>
        <authorList>
            <person name="Komaki H."/>
            <person name="Tamura T."/>
        </authorList>
    </citation>
    <scope>NUCLEOTIDE SEQUENCE [LARGE SCALE GENOMIC DNA]</scope>
    <source>
        <strain evidence="2 3">NBRC 14915</strain>
    </source>
</reference>
<proteinExistence type="predicted"/>
<evidence type="ECO:0000256" key="1">
    <source>
        <dbReference type="SAM" id="Phobius"/>
    </source>
</evidence>